<accession>A0A7M5X0G9</accession>
<keyword evidence="1" id="KW-0472">Membrane</keyword>
<dbReference type="RefSeq" id="XP_066928615.1">
    <property type="nucleotide sequence ID" value="XM_067072514.1"/>
</dbReference>
<dbReference type="EnsemblMetazoa" id="CLYHEMT015847.1">
    <property type="protein sequence ID" value="CLYHEMP015847.1"/>
    <property type="gene ID" value="CLYHEMG015847"/>
</dbReference>
<dbReference type="Proteomes" id="UP000594262">
    <property type="component" value="Unplaced"/>
</dbReference>
<organism evidence="2 3">
    <name type="scientific">Clytia hemisphaerica</name>
    <dbReference type="NCBI Taxonomy" id="252671"/>
    <lineage>
        <taxon>Eukaryota</taxon>
        <taxon>Metazoa</taxon>
        <taxon>Cnidaria</taxon>
        <taxon>Hydrozoa</taxon>
        <taxon>Hydroidolina</taxon>
        <taxon>Leptothecata</taxon>
        <taxon>Obeliida</taxon>
        <taxon>Clytiidae</taxon>
        <taxon>Clytia</taxon>
    </lineage>
</organism>
<keyword evidence="1" id="KW-0812">Transmembrane</keyword>
<keyword evidence="3" id="KW-1185">Reference proteome</keyword>
<protein>
    <submittedName>
        <fullName evidence="2">Uncharacterized protein</fullName>
    </submittedName>
</protein>
<dbReference type="GeneID" id="136816081"/>
<dbReference type="OrthoDB" id="6358690at2759"/>
<evidence type="ECO:0000256" key="1">
    <source>
        <dbReference type="SAM" id="Phobius"/>
    </source>
</evidence>
<evidence type="ECO:0000313" key="3">
    <source>
        <dbReference type="Proteomes" id="UP000594262"/>
    </source>
</evidence>
<dbReference type="PANTHER" id="PTHR13627">
    <property type="entry name" value="FUKUTIN RELATED PROTEIN"/>
    <property type="match status" value="1"/>
</dbReference>
<proteinExistence type="predicted"/>
<dbReference type="AlphaFoldDB" id="A0A7M5X0G9"/>
<name>A0A7M5X0G9_9CNID</name>
<reference evidence="2" key="1">
    <citation type="submission" date="2021-01" db="UniProtKB">
        <authorList>
            <consortium name="EnsemblMetazoa"/>
        </authorList>
    </citation>
    <scope>IDENTIFICATION</scope>
</reference>
<sequence length="616" mass="72194">MYGPSRGQKKQFIFVFFAVSTIILFELRFNQTYDSNTNTSITTPSYESTKSSFRKAGKRLIDKYDFHQLSSFMKQLARAQRYERNEHISTIMLDKIKELSRMGFVKLSSKNANKITIIFNGINEINDISHLLSNLKVFKNDATFRSTNILFGLSGAMSAIHRKEMKALKKIHSNVKWVDLSTLEPLASSLTKLLENVETKYVLMARNLRYFDESFDLKTFIKPLIEGDADVVSGSITYPDGQWSTGCFQSKLIWSQYILQFGRDLYHRRKWLVCDFIEGPFAMETKFLLGYFKNNPNTPEELLYLQLGFKLNIQNKNIKVHPGSIFHIGNSKNWLRSLKRDQWKEFIISNSISEIILTLDDNEIIHHEFGYYEGKSDCGWQKHDMLKPRSCLRYMHNELMEIYKLFDKLGYQYTNDDGSALAAIKLDDTLPWDLDQDFGFRTQNLTNLMLHKADFDKIGVRLQFDLDKPCMKDTSLSGNKFAYCGYVSFFIQNWRLECWGSYILMGDFYEPWKIPSGYEYRMKKRRIFGHYTKVRMRDHWSMSRPNPGYYTRGRYGLDVLKHVKHWMQGGAGGNFLSNYITAPHFKKCPETRPEHVHLCMDQYLADGNIQFQHPWA</sequence>
<keyword evidence="1" id="KW-1133">Transmembrane helix</keyword>
<dbReference type="PANTHER" id="PTHR13627:SF34">
    <property type="entry name" value="RIBITOL-5-PHOSPHATE TRANSFERASE"/>
    <property type="match status" value="1"/>
</dbReference>
<evidence type="ECO:0000313" key="2">
    <source>
        <dbReference type="EnsemblMetazoa" id="CLYHEMP015847.1"/>
    </source>
</evidence>
<dbReference type="InterPro" id="IPR052613">
    <property type="entry name" value="LicD_transferase"/>
</dbReference>
<feature type="transmembrane region" description="Helical" evidence="1">
    <location>
        <begin position="12"/>
        <end position="29"/>
    </location>
</feature>